<keyword evidence="1" id="KW-0812">Transmembrane</keyword>
<name>A0A5U8K3V1_SALEB</name>
<organism evidence="2">
    <name type="scientific">Salmonella enterica subsp. enterica serovar Java</name>
    <dbReference type="NCBI Taxonomy" id="224729"/>
    <lineage>
        <taxon>Bacteria</taxon>
        <taxon>Pseudomonadati</taxon>
        <taxon>Pseudomonadota</taxon>
        <taxon>Gammaproteobacteria</taxon>
        <taxon>Enterobacterales</taxon>
        <taxon>Enterobacteriaceae</taxon>
        <taxon>Salmonella</taxon>
    </lineage>
</organism>
<feature type="transmembrane region" description="Helical" evidence="1">
    <location>
        <begin position="12"/>
        <end position="39"/>
    </location>
</feature>
<dbReference type="Proteomes" id="UP000839708">
    <property type="component" value="Unassembled WGS sequence"/>
</dbReference>
<protein>
    <submittedName>
        <fullName evidence="2">Ethanolamine utilization protein EutE</fullName>
    </submittedName>
</protein>
<comment type="caution">
    <text evidence="2">The sequence shown here is derived from an EMBL/GenBank/DDBJ whole genome shotgun (WGS) entry which is preliminary data.</text>
</comment>
<evidence type="ECO:0000313" key="2">
    <source>
        <dbReference type="EMBL" id="EBR8573215.1"/>
    </source>
</evidence>
<keyword evidence="1" id="KW-1133">Transmembrane helix</keyword>
<proteinExistence type="predicted"/>
<keyword evidence="1" id="KW-0472">Membrane</keyword>
<dbReference type="NCBIfam" id="NF033891">
    <property type="entry name" value="surf_exc_IncI1"/>
    <property type="match status" value="1"/>
</dbReference>
<accession>A0A5U8K3V1</accession>
<evidence type="ECO:0000256" key="1">
    <source>
        <dbReference type="SAM" id="Phobius"/>
    </source>
</evidence>
<gene>
    <name evidence="2" type="ORF">DOV67_16850</name>
</gene>
<feature type="transmembrane region" description="Helical" evidence="1">
    <location>
        <begin position="51"/>
        <end position="71"/>
    </location>
</feature>
<reference evidence="2" key="1">
    <citation type="submission" date="2018-06" db="EMBL/GenBank/DDBJ databases">
        <authorList>
            <person name="Ashton P.M."/>
            <person name="Dallman T."/>
            <person name="Nair S."/>
            <person name="De Pinna E."/>
            <person name="Peters T."/>
            <person name="Grant K."/>
        </authorList>
    </citation>
    <scope>NUCLEOTIDE SEQUENCE [LARGE SCALE GENOMIC DNA]</scope>
    <source>
        <strain evidence="2">498895</strain>
    </source>
</reference>
<sequence length="215" mass="24668">MSERLPKWCKYLNAVLTVYLIIGIPCLLFYCIVNFTLLFGDAEYLSYHKDIYLYAYGCLFLIVGPLAYLYISTKQRQKKINAIINSLKETGKFIPDKNLEFRMFWQGKYFGIDVRNGTMLYIGIWPGKVIDVIGFQAGSITETATSGSRIDLHTDFVTLPVISLELMTKNASTIANTIHAINRKGYRYPVNFPALVQNKKKEWENMTGLPVPEYF</sequence>
<dbReference type="EMBL" id="AAGTQF010000046">
    <property type="protein sequence ID" value="EBR8573215.1"/>
    <property type="molecule type" value="Genomic_DNA"/>
</dbReference>
<dbReference type="AlphaFoldDB" id="A0A5U8K3V1"/>